<proteinExistence type="predicted"/>
<keyword evidence="3" id="KW-1185">Reference proteome</keyword>
<evidence type="ECO:0000256" key="2">
    <source>
        <dbReference type="SAM" id="SignalP"/>
    </source>
</evidence>
<feature type="chain" id="PRO_5039124429" evidence="2">
    <location>
        <begin position="19"/>
        <end position="401"/>
    </location>
</feature>
<protein>
    <submittedName>
        <fullName evidence="4">Uncharacterized protein LOC113216973</fullName>
    </submittedName>
</protein>
<evidence type="ECO:0000256" key="1">
    <source>
        <dbReference type="SAM" id="Phobius"/>
    </source>
</evidence>
<keyword evidence="2" id="KW-0732">Signal</keyword>
<sequence>MIICCIFLVLGIFMTTASNDLSCPATEACNGSFIAIEESRHLDGSCNLLYRIKNRSNSSGWEKFDYYIFEEESPCSNITTFEGFELSYQNEIDVKKWYYISSLVSKFVKIVVIRSTSKIILDKLVEAKNVSTIILDSCCLYLPGSTQNATEPNNIESIIPSNSTEIQDVEHPYTKCFLVITVVAVISCIVIIGTMCILFYHRKKNPKLGKQPQPGDVPLDLTVTPNQVCEIPQFLFIYVSDNQSFKEVVIFLQRMIESTKTGQVTDPYKEIDNICRDDPLAWLASRISRNNTKVVLFLNAKIMSYYITKTSSVPDDPLSLLLNVFFSQWRSYLRSEQLIHVCMDKICIPKNYKISRLYALPSHFDKLMQDLEVCIEKDTITKEREKLQRYYEKYEEPISLC</sequence>
<keyword evidence="1" id="KW-1133">Transmembrane helix</keyword>
<dbReference type="Gene3D" id="3.40.50.11530">
    <property type="match status" value="1"/>
</dbReference>
<organism evidence="3 4">
    <name type="scientific">Frankliniella occidentalis</name>
    <name type="common">Western flower thrips</name>
    <name type="synonym">Euthrips occidentalis</name>
    <dbReference type="NCBI Taxonomy" id="133901"/>
    <lineage>
        <taxon>Eukaryota</taxon>
        <taxon>Metazoa</taxon>
        <taxon>Ecdysozoa</taxon>
        <taxon>Arthropoda</taxon>
        <taxon>Hexapoda</taxon>
        <taxon>Insecta</taxon>
        <taxon>Pterygota</taxon>
        <taxon>Neoptera</taxon>
        <taxon>Paraneoptera</taxon>
        <taxon>Thysanoptera</taxon>
        <taxon>Terebrantia</taxon>
        <taxon>Thripoidea</taxon>
        <taxon>Thripidae</taxon>
        <taxon>Frankliniella</taxon>
    </lineage>
</organism>
<keyword evidence="1" id="KW-0472">Membrane</keyword>
<accession>A0A9C6XWP8</accession>
<gene>
    <name evidence="4" type="primary">LOC113216973</name>
</gene>
<evidence type="ECO:0000313" key="3">
    <source>
        <dbReference type="Proteomes" id="UP000504606"/>
    </source>
</evidence>
<dbReference type="RefSeq" id="XP_052133677.1">
    <property type="nucleotide sequence ID" value="XM_052277717.1"/>
</dbReference>
<evidence type="ECO:0000313" key="4">
    <source>
        <dbReference type="RefSeq" id="XP_052133677.1"/>
    </source>
</evidence>
<dbReference type="GeneID" id="113216973"/>
<dbReference type="KEGG" id="foc:113216973"/>
<dbReference type="Proteomes" id="UP000504606">
    <property type="component" value="Unplaced"/>
</dbReference>
<dbReference type="AlphaFoldDB" id="A0A9C6XWP8"/>
<reference evidence="4" key="1">
    <citation type="submission" date="2025-08" db="UniProtKB">
        <authorList>
            <consortium name="RefSeq"/>
        </authorList>
    </citation>
    <scope>IDENTIFICATION</scope>
    <source>
        <tissue evidence="4">Whole organism</tissue>
    </source>
</reference>
<name>A0A9C6XWP8_FRAOC</name>
<feature type="signal peptide" evidence="2">
    <location>
        <begin position="1"/>
        <end position="18"/>
    </location>
</feature>
<feature type="transmembrane region" description="Helical" evidence="1">
    <location>
        <begin position="177"/>
        <end position="200"/>
    </location>
</feature>
<keyword evidence="1" id="KW-0812">Transmembrane</keyword>